<reference evidence="3" key="1">
    <citation type="submission" date="2023-08" db="EMBL/GenBank/DDBJ databases">
        <authorList>
            <person name="Audoor S."/>
            <person name="Bilcke G."/>
        </authorList>
    </citation>
    <scope>NUCLEOTIDE SEQUENCE</scope>
</reference>
<feature type="compositionally biased region" description="Low complexity" evidence="2">
    <location>
        <begin position="129"/>
        <end position="141"/>
    </location>
</feature>
<evidence type="ECO:0000313" key="4">
    <source>
        <dbReference type="Proteomes" id="UP001295423"/>
    </source>
</evidence>
<feature type="region of interest" description="Disordered" evidence="2">
    <location>
        <begin position="87"/>
        <end position="163"/>
    </location>
</feature>
<feature type="region of interest" description="Disordered" evidence="2">
    <location>
        <begin position="337"/>
        <end position="366"/>
    </location>
</feature>
<feature type="compositionally biased region" description="Basic residues" evidence="2">
    <location>
        <begin position="145"/>
        <end position="155"/>
    </location>
</feature>
<name>A0AAD2G535_9STRA</name>
<feature type="compositionally biased region" description="Basic and acidic residues" evidence="2">
    <location>
        <begin position="349"/>
        <end position="366"/>
    </location>
</feature>
<accession>A0AAD2G535</accession>
<sequence length="401" mass="45643">MPRSSDIVVPTKGNMKSNDRAPPRRHTYAASDKNVLDDLFAFSMHATTEFYDDVLASPTPNDMYTDDFYDDDTAHYSAIGSLPLLSLDEDQEVDANSATTSSSSSRRKSLSRSKSKKLKKRKSSKRLSSDSISSKKSTSSEGKSKTKSSKSKKSSKTPETKSVAAMLKKLEEYEETLKEERRLLQKERDEIASERETLKLKSCELESRLDELEDNGGMMSPRSRHDINDDAIRIENRILQRRLQRQDEIILQLSNLEGGSQAVVEQEKNSDEILRLEKELSQAKDLISKNEKIIKGQKLTIDRMNKESFSKSYSMIFPTKKKDDDTVATLPFEDSFSSLDDSSSSLRFSSDKKETRKSSSSKNDRIKNLIKLQRHNSSRERFRNRIMTPEEAALSHLLDPL</sequence>
<dbReference type="AlphaFoldDB" id="A0AAD2G535"/>
<evidence type="ECO:0000256" key="1">
    <source>
        <dbReference type="SAM" id="Coils"/>
    </source>
</evidence>
<evidence type="ECO:0000256" key="2">
    <source>
        <dbReference type="SAM" id="MobiDB-lite"/>
    </source>
</evidence>
<comment type="caution">
    <text evidence="3">The sequence shown here is derived from an EMBL/GenBank/DDBJ whole genome shotgun (WGS) entry which is preliminary data.</text>
</comment>
<dbReference type="EMBL" id="CAKOGP040002136">
    <property type="protein sequence ID" value="CAJ1963287.1"/>
    <property type="molecule type" value="Genomic_DNA"/>
</dbReference>
<keyword evidence="1" id="KW-0175">Coiled coil</keyword>
<feature type="compositionally biased region" description="Low complexity" evidence="2">
    <location>
        <begin position="337"/>
        <end position="348"/>
    </location>
</feature>
<feature type="coiled-coil region" evidence="1">
    <location>
        <begin position="163"/>
        <end position="201"/>
    </location>
</feature>
<organism evidence="3 4">
    <name type="scientific">Cylindrotheca closterium</name>
    <dbReference type="NCBI Taxonomy" id="2856"/>
    <lineage>
        <taxon>Eukaryota</taxon>
        <taxon>Sar</taxon>
        <taxon>Stramenopiles</taxon>
        <taxon>Ochrophyta</taxon>
        <taxon>Bacillariophyta</taxon>
        <taxon>Bacillariophyceae</taxon>
        <taxon>Bacillariophycidae</taxon>
        <taxon>Bacillariales</taxon>
        <taxon>Bacillariaceae</taxon>
        <taxon>Cylindrotheca</taxon>
    </lineage>
</organism>
<protein>
    <submittedName>
        <fullName evidence="3">Uncharacterized protein</fullName>
    </submittedName>
</protein>
<dbReference type="Proteomes" id="UP001295423">
    <property type="component" value="Unassembled WGS sequence"/>
</dbReference>
<evidence type="ECO:0000313" key="3">
    <source>
        <dbReference type="EMBL" id="CAJ1963287.1"/>
    </source>
</evidence>
<gene>
    <name evidence="3" type="ORF">CYCCA115_LOCUS20093</name>
</gene>
<keyword evidence="4" id="KW-1185">Reference proteome</keyword>
<feature type="region of interest" description="Disordered" evidence="2">
    <location>
        <begin position="1"/>
        <end position="30"/>
    </location>
</feature>
<feature type="coiled-coil region" evidence="1">
    <location>
        <begin position="266"/>
        <end position="293"/>
    </location>
</feature>
<proteinExistence type="predicted"/>
<feature type="compositionally biased region" description="Basic residues" evidence="2">
    <location>
        <begin position="105"/>
        <end position="125"/>
    </location>
</feature>